<keyword evidence="3" id="KW-1185">Reference proteome</keyword>
<proteinExistence type="predicted"/>
<evidence type="ECO:0000256" key="1">
    <source>
        <dbReference type="SAM" id="Phobius"/>
    </source>
</evidence>
<dbReference type="EMBL" id="JAVDYG010000001">
    <property type="protein sequence ID" value="MDR7361902.1"/>
    <property type="molecule type" value="Genomic_DNA"/>
</dbReference>
<dbReference type="RefSeq" id="WP_310300590.1">
    <property type="nucleotide sequence ID" value="NZ_BAAAPS010000008.1"/>
</dbReference>
<organism evidence="2 3">
    <name type="scientific">Nocardioides marmoribigeumensis</name>
    <dbReference type="NCBI Taxonomy" id="433649"/>
    <lineage>
        <taxon>Bacteria</taxon>
        <taxon>Bacillati</taxon>
        <taxon>Actinomycetota</taxon>
        <taxon>Actinomycetes</taxon>
        <taxon>Propionibacteriales</taxon>
        <taxon>Nocardioidaceae</taxon>
        <taxon>Nocardioides</taxon>
    </lineage>
</organism>
<feature type="transmembrane region" description="Helical" evidence="1">
    <location>
        <begin position="81"/>
        <end position="98"/>
    </location>
</feature>
<protein>
    <submittedName>
        <fullName evidence="2">Protein-S-isoprenylcysteine O-methyltransferase Ste14</fullName>
    </submittedName>
</protein>
<keyword evidence="1" id="KW-0472">Membrane</keyword>
<keyword evidence="1" id="KW-0812">Transmembrane</keyword>
<comment type="caution">
    <text evidence="2">The sequence shown here is derived from an EMBL/GenBank/DDBJ whole genome shotgun (WGS) entry which is preliminary data.</text>
</comment>
<sequence length="99" mass="10181">MNLQAHHVRRPVAPDAGTLTLVLGALFVVATGFAYLVSLSADVNPPDWVRVVGLLGVPLGFFGTPVAFVAARHEARARAGLALFAAALVALVVLLVVAG</sequence>
<reference evidence="2 3" key="1">
    <citation type="submission" date="2023-07" db="EMBL/GenBank/DDBJ databases">
        <title>Sequencing the genomes of 1000 actinobacteria strains.</title>
        <authorList>
            <person name="Klenk H.-P."/>
        </authorList>
    </citation>
    <scope>NUCLEOTIDE SEQUENCE [LARGE SCALE GENOMIC DNA]</scope>
    <source>
        <strain evidence="2 3">DSM 19426</strain>
    </source>
</reference>
<evidence type="ECO:0000313" key="3">
    <source>
        <dbReference type="Proteomes" id="UP001183648"/>
    </source>
</evidence>
<keyword evidence="1" id="KW-1133">Transmembrane helix</keyword>
<evidence type="ECO:0000313" key="2">
    <source>
        <dbReference type="EMBL" id="MDR7361902.1"/>
    </source>
</evidence>
<dbReference type="Proteomes" id="UP001183648">
    <property type="component" value="Unassembled WGS sequence"/>
</dbReference>
<feature type="transmembrane region" description="Helical" evidence="1">
    <location>
        <begin position="48"/>
        <end position="69"/>
    </location>
</feature>
<accession>A0ABU2BTF2</accession>
<gene>
    <name evidence="2" type="ORF">J2S63_001455</name>
</gene>
<feature type="transmembrane region" description="Helical" evidence="1">
    <location>
        <begin position="12"/>
        <end position="36"/>
    </location>
</feature>
<name>A0ABU2BTF2_9ACTN</name>